<dbReference type="PANTHER" id="PTHR44757:SF2">
    <property type="entry name" value="BIOFILM ARCHITECTURE MAINTENANCE PROTEIN MBAA"/>
    <property type="match status" value="1"/>
</dbReference>
<keyword evidence="5" id="KW-0418">Kinase</keyword>
<dbReference type="OrthoDB" id="9762141at2"/>
<dbReference type="GO" id="GO:0016301">
    <property type="term" value="F:kinase activity"/>
    <property type="evidence" value="ECO:0007669"/>
    <property type="project" value="UniProtKB-KW"/>
</dbReference>
<dbReference type="Pfam" id="PF00563">
    <property type="entry name" value="EAL"/>
    <property type="match status" value="1"/>
</dbReference>
<dbReference type="PANTHER" id="PTHR44757">
    <property type="entry name" value="DIGUANYLATE CYCLASE DGCP"/>
    <property type="match status" value="1"/>
</dbReference>
<dbReference type="InterPro" id="IPR052155">
    <property type="entry name" value="Biofilm_reg_signaling"/>
</dbReference>
<dbReference type="AlphaFoldDB" id="A0A1M5W1H4"/>
<dbReference type="CDD" id="cd01948">
    <property type="entry name" value="EAL"/>
    <property type="match status" value="1"/>
</dbReference>
<evidence type="ECO:0000259" key="10">
    <source>
        <dbReference type="PROSITE" id="PS50883"/>
    </source>
</evidence>
<feature type="transmembrane region" description="Helical" evidence="8">
    <location>
        <begin position="12"/>
        <end position="34"/>
    </location>
</feature>
<evidence type="ECO:0000256" key="4">
    <source>
        <dbReference type="ARBA" id="ARBA00022741"/>
    </source>
</evidence>
<evidence type="ECO:0000259" key="9">
    <source>
        <dbReference type="PROSITE" id="PS50112"/>
    </source>
</evidence>
<feature type="domain" description="EAL" evidence="10">
    <location>
        <begin position="654"/>
        <end position="907"/>
    </location>
</feature>
<dbReference type="InterPro" id="IPR029151">
    <property type="entry name" value="Sensor-like_sf"/>
</dbReference>
<dbReference type="GO" id="GO:0000160">
    <property type="term" value="P:phosphorelay signal transduction system"/>
    <property type="evidence" value="ECO:0007669"/>
    <property type="project" value="UniProtKB-KW"/>
</dbReference>
<evidence type="ECO:0000256" key="2">
    <source>
        <dbReference type="ARBA" id="ARBA00022553"/>
    </source>
</evidence>
<dbReference type="InterPro" id="IPR048760">
    <property type="entry name" value="VP0354-like_sensor_dom"/>
</dbReference>
<keyword evidence="7" id="KW-0902">Two-component regulatory system</keyword>
<dbReference type="SUPFAM" id="SSF103190">
    <property type="entry name" value="Sensory domain-like"/>
    <property type="match status" value="2"/>
</dbReference>
<dbReference type="SMART" id="SM00052">
    <property type="entry name" value="EAL"/>
    <property type="match status" value="1"/>
</dbReference>
<sequence length="923" mass="108302">MKRIYWNDIKKVLKSYLIVIVPILAVGISIYSYIFNTEIEKTKEIITEEQKQKAKVINYIIEDNFQEAYENLLVIKNSNEISDYLNIKDEETLSQTEQMFLRISKSKKRFDQIRFIDTEGKEVIRVNSDNDNSYIVTKDQLQYKGDREYYKTTSELSEGKIYVSDLDLNIENEEVEIPYKPEIRIATPMYSDDNNFQGILIVNYLVQDLLNLFDDEFNKSEYNITNSFLINNEGYYLFNKDESKNFGFMFEEMKNVNISMENPNLWAEIKLKDTGLYENNEEVDYYMKVWPLKGLDDKIESDYNWVIVTKYNPNDLPIMKDSIIFGMKYEDILVLIGISILMFIIIVAKYYSKKDKALLNLTERIAEHTSDAVIVTDSYTNIIYVNKSFEEATGYMKEEVLGLKTSYFKSNKQSKEFYHDMWKNLNTKGHWQGELWDKKKGGSLYPKKLSIFEVKNEYNKKIVNYMGIFTDLTKTKKKEEYVVKLQNYNFETNLPNENLLEILIDNNIKVKKDNLFIIYFYIENYNSIVLKKKEDGQAVVNNLIQRIKGTLHEEDFIAQISKNNFVVGVSSLDSKNKFEDFIQKFFEVNKESIYVNEEEVFYDIKAGISIYPKDGTNSGELISNAYLAMEKVIGLKEKKYLFYEDDFKNAIKKEIEMDLLLRKAIVNNELDVYYQPQIKIEEEDIVGAEALIRWNNSELGNVSPVVFIPLAEKTGQIIEIGYWLIEKIFKDYSFIKEELSNDFRISINVSPLQFNDKNLLEKFKELGEKYNVNFNNFEIEITESVLMTDINIVNEYLKKFKELGMTVAIDDFGTGFSSLSYLKNLNVDKLKIDRSFIKDYPEKDSGEIAQVITNMANKLKLKVITEGAETKDQIKYLESIGCDLIQGYYYSRPLEKEDFYKYLRNSYSTKERDSTVGIKNKKS</sequence>
<keyword evidence="13" id="KW-1185">Reference proteome</keyword>
<dbReference type="InterPro" id="IPR001633">
    <property type="entry name" value="EAL_dom"/>
</dbReference>
<keyword evidence="8" id="KW-1133">Transmembrane helix</keyword>
<dbReference type="PROSITE" id="PS50887">
    <property type="entry name" value="GGDEF"/>
    <property type="match status" value="1"/>
</dbReference>
<protein>
    <submittedName>
        <fullName evidence="12">PAS domain S-box-containing protein</fullName>
    </submittedName>
</protein>
<dbReference type="SUPFAM" id="SSF55073">
    <property type="entry name" value="Nucleotide cyclase"/>
    <property type="match status" value="1"/>
</dbReference>
<dbReference type="CDD" id="cd18773">
    <property type="entry name" value="PDC1_HK_sensor"/>
    <property type="match status" value="1"/>
</dbReference>
<dbReference type="Gene3D" id="3.30.450.20">
    <property type="entry name" value="PAS domain"/>
    <property type="match status" value="3"/>
</dbReference>
<keyword evidence="2" id="KW-0597">Phosphoprotein</keyword>
<organism evidence="12 13">
    <name type="scientific">Clostridium grantii DSM 8605</name>
    <dbReference type="NCBI Taxonomy" id="1121316"/>
    <lineage>
        <taxon>Bacteria</taxon>
        <taxon>Bacillati</taxon>
        <taxon>Bacillota</taxon>
        <taxon>Clostridia</taxon>
        <taxon>Eubacteriales</taxon>
        <taxon>Clostridiaceae</taxon>
        <taxon>Clostridium</taxon>
    </lineage>
</organism>
<keyword evidence="6" id="KW-0067">ATP-binding</keyword>
<dbReference type="STRING" id="1121316.SAMN02745207_02617"/>
<accession>A0A1M5W1H4</accession>
<dbReference type="RefSeq" id="WP_073338867.1">
    <property type="nucleotide sequence ID" value="NZ_FQXM01000014.1"/>
</dbReference>
<keyword evidence="8" id="KW-0812">Transmembrane</keyword>
<evidence type="ECO:0000256" key="1">
    <source>
        <dbReference type="ARBA" id="ARBA00004370"/>
    </source>
</evidence>
<dbReference type="InterPro" id="IPR035919">
    <property type="entry name" value="EAL_sf"/>
</dbReference>
<dbReference type="NCBIfam" id="TIGR00229">
    <property type="entry name" value="sensory_box"/>
    <property type="match status" value="1"/>
</dbReference>
<evidence type="ECO:0000256" key="7">
    <source>
        <dbReference type="ARBA" id="ARBA00023012"/>
    </source>
</evidence>
<dbReference type="InterPro" id="IPR043128">
    <property type="entry name" value="Rev_trsase/Diguanyl_cyclase"/>
</dbReference>
<feature type="domain" description="GGDEF" evidence="11">
    <location>
        <begin position="513"/>
        <end position="645"/>
    </location>
</feature>
<name>A0A1M5W1H4_9CLOT</name>
<gene>
    <name evidence="12" type="ORF">SAMN02745207_02617</name>
</gene>
<evidence type="ECO:0000256" key="3">
    <source>
        <dbReference type="ARBA" id="ARBA00022679"/>
    </source>
</evidence>
<dbReference type="InterPro" id="IPR000014">
    <property type="entry name" value="PAS"/>
</dbReference>
<dbReference type="EMBL" id="FQXM01000014">
    <property type="protein sequence ID" value="SHH81278.1"/>
    <property type="molecule type" value="Genomic_DNA"/>
</dbReference>
<keyword evidence="3" id="KW-0808">Transferase</keyword>
<dbReference type="SMART" id="SM00267">
    <property type="entry name" value="GGDEF"/>
    <property type="match status" value="1"/>
</dbReference>
<dbReference type="InterPro" id="IPR029787">
    <property type="entry name" value="Nucleotide_cyclase"/>
</dbReference>
<dbReference type="GO" id="GO:0005524">
    <property type="term" value="F:ATP binding"/>
    <property type="evidence" value="ECO:0007669"/>
    <property type="project" value="UniProtKB-KW"/>
</dbReference>
<evidence type="ECO:0000256" key="6">
    <source>
        <dbReference type="ARBA" id="ARBA00022840"/>
    </source>
</evidence>
<evidence type="ECO:0000256" key="8">
    <source>
        <dbReference type="SAM" id="Phobius"/>
    </source>
</evidence>
<dbReference type="Pfam" id="PF00990">
    <property type="entry name" value="GGDEF"/>
    <property type="match status" value="1"/>
</dbReference>
<dbReference type="SUPFAM" id="SSF55785">
    <property type="entry name" value="PYP-like sensor domain (PAS domain)"/>
    <property type="match status" value="1"/>
</dbReference>
<proteinExistence type="predicted"/>
<dbReference type="CDD" id="cd00130">
    <property type="entry name" value="PAS"/>
    <property type="match status" value="1"/>
</dbReference>
<dbReference type="Gene3D" id="3.30.70.270">
    <property type="match status" value="1"/>
</dbReference>
<dbReference type="PROSITE" id="PS50112">
    <property type="entry name" value="PAS"/>
    <property type="match status" value="1"/>
</dbReference>
<reference evidence="12 13" key="1">
    <citation type="submission" date="2016-11" db="EMBL/GenBank/DDBJ databases">
        <authorList>
            <person name="Jaros S."/>
            <person name="Januszkiewicz K."/>
            <person name="Wedrychowicz H."/>
        </authorList>
    </citation>
    <scope>NUCLEOTIDE SEQUENCE [LARGE SCALE GENOMIC DNA]</scope>
    <source>
        <strain evidence="12 13">DSM 8605</strain>
    </source>
</reference>
<dbReference type="PROSITE" id="PS50883">
    <property type="entry name" value="EAL"/>
    <property type="match status" value="1"/>
</dbReference>
<feature type="domain" description="PAS" evidence="9">
    <location>
        <begin position="358"/>
        <end position="402"/>
    </location>
</feature>
<evidence type="ECO:0000313" key="12">
    <source>
        <dbReference type="EMBL" id="SHH81278.1"/>
    </source>
</evidence>
<dbReference type="Proteomes" id="UP000184447">
    <property type="component" value="Unassembled WGS sequence"/>
</dbReference>
<dbReference type="Pfam" id="PF13426">
    <property type="entry name" value="PAS_9"/>
    <property type="match status" value="1"/>
</dbReference>
<evidence type="ECO:0000313" key="13">
    <source>
        <dbReference type="Proteomes" id="UP000184447"/>
    </source>
</evidence>
<keyword evidence="8" id="KW-0472">Membrane</keyword>
<dbReference type="InterPro" id="IPR035965">
    <property type="entry name" value="PAS-like_dom_sf"/>
</dbReference>
<dbReference type="Gene3D" id="3.20.20.450">
    <property type="entry name" value="EAL domain"/>
    <property type="match status" value="1"/>
</dbReference>
<feature type="transmembrane region" description="Helical" evidence="8">
    <location>
        <begin position="332"/>
        <end position="351"/>
    </location>
</feature>
<dbReference type="Pfam" id="PF21623">
    <property type="entry name" value="HK_sensor_dom_bact"/>
    <property type="match status" value="1"/>
</dbReference>
<dbReference type="InterPro" id="IPR000160">
    <property type="entry name" value="GGDEF_dom"/>
</dbReference>
<evidence type="ECO:0000259" key="11">
    <source>
        <dbReference type="PROSITE" id="PS50887"/>
    </source>
</evidence>
<dbReference type="GO" id="GO:0016020">
    <property type="term" value="C:membrane"/>
    <property type="evidence" value="ECO:0007669"/>
    <property type="project" value="UniProtKB-SubCell"/>
</dbReference>
<evidence type="ECO:0000256" key="5">
    <source>
        <dbReference type="ARBA" id="ARBA00022777"/>
    </source>
</evidence>
<dbReference type="SUPFAM" id="SSF141868">
    <property type="entry name" value="EAL domain-like"/>
    <property type="match status" value="1"/>
</dbReference>
<keyword evidence="4" id="KW-0547">Nucleotide-binding</keyword>
<comment type="subcellular location">
    <subcellularLocation>
        <location evidence="1">Membrane</location>
    </subcellularLocation>
</comment>